<evidence type="ECO:0000313" key="10">
    <source>
        <dbReference type="EMBL" id="MBM9475919.1"/>
    </source>
</evidence>
<evidence type="ECO:0000256" key="8">
    <source>
        <dbReference type="SAM" id="MobiDB-lite"/>
    </source>
</evidence>
<dbReference type="PANTHER" id="PTHR46494:SF1">
    <property type="entry name" value="CORA FAMILY METAL ION TRANSPORTER (EUROFUNG)"/>
    <property type="match status" value="1"/>
</dbReference>
<feature type="transmembrane region" description="Helical" evidence="9">
    <location>
        <begin position="347"/>
        <end position="368"/>
    </location>
</feature>
<evidence type="ECO:0008006" key="13">
    <source>
        <dbReference type="Google" id="ProtNLM"/>
    </source>
</evidence>
<evidence type="ECO:0000313" key="11">
    <source>
        <dbReference type="EMBL" id="MBM9478421.1"/>
    </source>
</evidence>
<dbReference type="InterPro" id="IPR002523">
    <property type="entry name" value="MgTranspt_CorA/ZnTranspt_ZntB"/>
</dbReference>
<dbReference type="GO" id="GO:0015095">
    <property type="term" value="F:magnesium ion transmembrane transporter activity"/>
    <property type="evidence" value="ECO:0007669"/>
    <property type="project" value="TreeGrafter"/>
</dbReference>
<keyword evidence="4" id="KW-1003">Cell membrane</keyword>
<dbReference type="PANTHER" id="PTHR46494">
    <property type="entry name" value="CORA FAMILY METAL ION TRANSPORTER (EUROFUNG)"/>
    <property type="match status" value="1"/>
</dbReference>
<name>A0A938YPP7_9ACTN</name>
<evidence type="ECO:0000256" key="1">
    <source>
        <dbReference type="ARBA" id="ARBA00004651"/>
    </source>
</evidence>
<dbReference type="RefSeq" id="WP_205255983.1">
    <property type="nucleotide sequence ID" value="NZ_BAAAPV010000002.1"/>
</dbReference>
<dbReference type="Pfam" id="PF01544">
    <property type="entry name" value="CorA"/>
    <property type="match status" value="2"/>
</dbReference>
<keyword evidence="3" id="KW-0813">Transport</keyword>
<dbReference type="SUPFAM" id="SSF144083">
    <property type="entry name" value="Magnesium transport protein CorA, transmembrane region"/>
    <property type="match status" value="1"/>
</dbReference>
<keyword evidence="7 9" id="KW-0472">Membrane</keyword>
<sequence>MSTSQTDHLPADPAAADDPDAFITSARVWRDGRMVARHPTRADLEQALHDPSTSAWWCLPPGEGEGLTRTSRRLGLDALAVEDLLDPGESPKLDRIGHSLVVIAATAGYDTDQDDLVRGKVSVLLDHQVLVLIADSPARERLTARLDAAEDEVLAGGIAAALHLVCDEVVDSYTATVETLQTRVDALSESLFDDRPLRRQQQLQAFRMRRALSQLRRVVAPVRDITAALAGAAAVPDPPAAGRDADATGREATGSRGDSQDLAGRLLDASTARRFADVADHAAHALQATDGLREVLSSAFETNLALADVHLNVVMKKLSSWAAIIAVPTLVTGFMGMNVPYPGNGTWWGFVVSAVVMVALVLGLYVGFKRSDWL</sequence>
<keyword evidence="5 9" id="KW-0812">Transmembrane</keyword>
<evidence type="ECO:0000256" key="5">
    <source>
        <dbReference type="ARBA" id="ARBA00022692"/>
    </source>
</evidence>
<dbReference type="EMBL" id="JAERWL010000005">
    <property type="protein sequence ID" value="MBM9475919.1"/>
    <property type="molecule type" value="Genomic_DNA"/>
</dbReference>
<dbReference type="Gene3D" id="1.20.58.340">
    <property type="entry name" value="Magnesium transport protein CorA, transmembrane region"/>
    <property type="match status" value="2"/>
</dbReference>
<keyword evidence="12" id="KW-1185">Reference proteome</keyword>
<evidence type="ECO:0000313" key="12">
    <source>
        <dbReference type="Proteomes" id="UP000663801"/>
    </source>
</evidence>
<gene>
    <name evidence="10" type="ORF">JL107_05645</name>
    <name evidence="11" type="ORF">JL107_18380</name>
</gene>
<dbReference type="Proteomes" id="UP000663801">
    <property type="component" value="Unassembled WGS sequence"/>
</dbReference>
<dbReference type="AlphaFoldDB" id="A0A938YPP7"/>
<dbReference type="EMBL" id="JAERWL010000017">
    <property type="protein sequence ID" value="MBM9478421.1"/>
    <property type="molecule type" value="Genomic_DNA"/>
</dbReference>
<dbReference type="GO" id="GO:0005886">
    <property type="term" value="C:plasma membrane"/>
    <property type="evidence" value="ECO:0007669"/>
    <property type="project" value="UniProtKB-SubCell"/>
</dbReference>
<keyword evidence="6 9" id="KW-1133">Transmembrane helix</keyword>
<accession>A0A938YPP7</accession>
<evidence type="ECO:0000256" key="9">
    <source>
        <dbReference type="SAM" id="Phobius"/>
    </source>
</evidence>
<dbReference type="GO" id="GO:0050897">
    <property type="term" value="F:cobalt ion binding"/>
    <property type="evidence" value="ECO:0007669"/>
    <property type="project" value="TreeGrafter"/>
</dbReference>
<dbReference type="SUPFAM" id="SSF143865">
    <property type="entry name" value="CorA soluble domain-like"/>
    <property type="match status" value="1"/>
</dbReference>
<dbReference type="InterPro" id="IPR045861">
    <property type="entry name" value="CorA_cytoplasmic_dom"/>
</dbReference>
<comment type="subcellular location">
    <subcellularLocation>
        <location evidence="1">Cell membrane</location>
        <topology evidence="1">Multi-pass membrane protein</topology>
    </subcellularLocation>
</comment>
<evidence type="ECO:0000256" key="4">
    <source>
        <dbReference type="ARBA" id="ARBA00022475"/>
    </source>
</evidence>
<dbReference type="Gene3D" id="3.30.460.20">
    <property type="entry name" value="CorA soluble domain-like"/>
    <property type="match status" value="1"/>
</dbReference>
<comment type="caution">
    <text evidence="11">The sequence shown here is derived from an EMBL/GenBank/DDBJ whole genome shotgun (WGS) entry which is preliminary data.</text>
</comment>
<proteinExistence type="inferred from homology"/>
<feature type="transmembrane region" description="Helical" evidence="9">
    <location>
        <begin position="321"/>
        <end position="341"/>
    </location>
</feature>
<protein>
    <recommendedName>
        <fullName evidence="13">Magnesium transporter CorA family protein</fullName>
    </recommendedName>
</protein>
<dbReference type="GO" id="GO:0015087">
    <property type="term" value="F:cobalt ion transmembrane transporter activity"/>
    <property type="evidence" value="ECO:0007669"/>
    <property type="project" value="TreeGrafter"/>
</dbReference>
<reference evidence="11" key="1">
    <citation type="submission" date="2021-01" db="EMBL/GenBank/DDBJ databases">
        <title>KCTC 19127 draft genome.</title>
        <authorList>
            <person name="An D."/>
        </authorList>
    </citation>
    <scope>NUCLEOTIDE SEQUENCE</scope>
    <source>
        <strain evidence="11">KCTC 19127</strain>
    </source>
</reference>
<dbReference type="GO" id="GO:0000287">
    <property type="term" value="F:magnesium ion binding"/>
    <property type="evidence" value="ECO:0007669"/>
    <property type="project" value="TreeGrafter"/>
</dbReference>
<comment type="similarity">
    <text evidence="2">Belongs to the CorA metal ion transporter (MIT) (TC 1.A.35) family.</text>
</comment>
<dbReference type="InterPro" id="IPR045863">
    <property type="entry name" value="CorA_TM1_TM2"/>
</dbReference>
<organism evidence="11 12">
    <name type="scientific">Nakamurella flavida</name>
    <dbReference type="NCBI Taxonomy" id="363630"/>
    <lineage>
        <taxon>Bacteria</taxon>
        <taxon>Bacillati</taxon>
        <taxon>Actinomycetota</taxon>
        <taxon>Actinomycetes</taxon>
        <taxon>Nakamurellales</taxon>
        <taxon>Nakamurellaceae</taxon>
        <taxon>Nakamurella</taxon>
    </lineage>
</organism>
<evidence type="ECO:0000256" key="7">
    <source>
        <dbReference type="ARBA" id="ARBA00023136"/>
    </source>
</evidence>
<evidence type="ECO:0000256" key="3">
    <source>
        <dbReference type="ARBA" id="ARBA00022448"/>
    </source>
</evidence>
<feature type="region of interest" description="Disordered" evidence="8">
    <location>
        <begin position="235"/>
        <end position="261"/>
    </location>
</feature>
<evidence type="ECO:0000256" key="2">
    <source>
        <dbReference type="ARBA" id="ARBA00009765"/>
    </source>
</evidence>
<evidence type="ECO:0000256" key="6">
    <source>
        <dbReference type="ARBA" id="ARBA00022989"/>
    </source>
</evidence>